<sequence>MSERLNLRRRLKQSHALLAPGCYDALSGLLIQQAGFEAAYLSGASVAYTQLGRPDIGLVSLDHVVDVAARITERIDIPLIVDADTGFGNALNMGRTVRLFERAGARAIQIEDQTFPKRCGHLRGKGVISAQEMAGKVRAAVDARHDDDTLIIARTDAIAVEGFEAAMDRAELFLEAGADVLFVEAPRDLEQMRAVAERFAARVPLLANMVEGGDTPLSSADSLSELGYRLVIAPGAMVRAVIPAVEAFLSVLKRDGGTAAHRAHMTDLMGVNARIGLDEMMALGQRYEAQEEEKA</sequence>
<keyword evidence="2" id="KW-1185">Reference proteome</keyword>
<dbReference type="InterPro" id="IPR018523">
    <property type="entry name" value="Isocitrate_lyase_ph_CS"/>
</dbReference>
<dbReference type="Gene3D" id="3.20.20.60">
    <property type="entry name" value="Phosphoenolpyruvate-binding domains"/>
    <property type="match status" value="1"/>
</dbReference>
<reference evidence="1 2" key="1">
    <citation type="submission" date="2024-02" db="EMBL/GenBank/DDBJ databases">
        <title>Distribution and functional of Brevundimonas-related endobacteria within Verticillium dahliae.</title>
        <authorList>
            <person name="Zeng H."/>
        </authorList>
    </citation>
    <scope>NUCLEOTIDE SEQUENCE [LARGE SCALE GENOMIC DNA]</scope>
    <source>
        <strain evidence="1 2">TRM 44200</strain>
    </source>
</reference>
<dbReference type="InterPro" id="IPR039556">
    <property type="entry name" value="ICL/PEPM"/>
</dbReference>
<evidence type="ECO:0000313" key="2">
    <source>
        <dbReference type="Proteomes" id="UP001363460"/>
    </source>
</evidence>
<proteinExistence type="predicted"/>
<dbReference type="PANTHER" id="PTHR42905:SF5">
    <property type="entry name" value="CARBOXYVINYL-CARBOXYPHOSPHONATE PHOSPHORYLMUTASE, CHLOROPLASTIC"/>
    <property type="match status" value="1"/>
</dbReference>
<gene>
    <name evidence="1" type="ORF">V8J38_09015</name>
</gene>
<dbReference type="PANTHER" id="PTHR42905">
    <property type="entry name" value="PHOSPHOENOLPYRUVATE CARBOXYLASE"/>
    <property type="match status" value="1"/>
</dbReference>
<dbReference type="RefSeq" id="WP_338575102.1">
    <property type="nucleotide sequence ID" value="NZ_CP146369.1"/>
</dbReference>
<dbReference type="EMBL" id="CP146369">
    <property type="protein sequence ID" value="WWT53410.1"/>
    <property type="molecule type" value="Genomic_DNA"/>
</dbReference>
<dbReference type="InterPro" id="IPR015813">
    <property type="entry name" value="Pyrv/PenolPyrv_kinase-like_dom"/>
</dbReference>
<organism evidence="1 2">
    <name type="scientific">Brevundimonas olei</name>
    <dbReference type="NCBI Taxonomy" id="657642"/>
    <lineage>
        <taxon>Bacteria</taxon>
        <taxon>Pseudomonadati</taxon>
        <taxon>Pseudomonadota</taxon>
        <taxon>Alphaproteobacteria</taxon>
        <taxon>Caulobacterales</taxon>
        <taxon>Caulobacteraceae</taxon>
        <taxon>Brevundimonas</taxon>
    </lineage>
</organism>
<keyword evidence="1" id="KW-0456">Lyase</keyword>
<dbReference type="Pfam" id="PF13714">
    <property type="entry name" value="PEP_mutase"/>
    <property type="match status" value="1"/>
</dbReference>
<dbReference type="InterPro" id="IPR040442">
    <property type="entry name" value="Pyrv_kinase-like_dom_sf"/>
</dbReference>
<dbReference type="CDD" id="cd00377">
    <property type="entry name" value="ICL_PEPM"/>
    <property type="match status" value="1"/>
</dbReference>
<dbReference type="SUPFAM" id="SSF51621">
    <property type="entry name" value="Phosphoenolpyruvate/pyruvate domain"/>
    <property type="match status" value="1"/>
</dbReference>
<dbReference type="GO" id="GO:0016829">
    <property type="term" value="F:lyase activity"/>
    <property type="evidence" value="ECO:0007669"/>
    <property type="project" value="UniProtKB-KW"/>
</dbReference>
<evidence type="ECO:0000313" key="1">
    <source>
        <dbReference type="EMBL" id="WWT53410.1"/>
    </source>
</evidence>
<dbReference type="PROSITE" id="PS00161">
    <property type="entry name" value="ISOCITRATE_LYASE"/>
    <property type="match status" value="1"/>
</dbReference>
<protein>
    <submittedName>
        <fullName evidence="1">Isocitrate lyase/phosphoenolpyruvate mutase family protein</fullName>
    </submittedName>
</protein>
<name>A0ABZ2I709_9CAUL</name>
<dbReference type="Proteomes" id="UP001363460">
    <property type="component" value="Chromosome"/>
</dbReference>
<accession>A0ABZ2I709</accession>